<accession>A0A1S1PBZ1</accession>
<gene>
    <name evidence="4" type="ORF">BBK14_27780</name>
</gene>
<feature type="domain" description="Effector-associated" evidence="3">
    <location>
        <begin position="24"/>
        <end position="105"/>
    </location>
</feature>
<feature type="domain" description="Effector-associated" evidence="2">
    <location>
        <begin position="149"/>
        <end position="229"/>
    </location>
</feature>
<organism evidence="4 5">
    <name type="scientific">Parafrankia soli</name>
    <dbReference type="NCBI Taxonomy" id="2599596"/>
    <lineage>
        <taxon>Bacteria</taxon>
        <taxon>Bacillati</taxon>
        <taxon>Actinomycetota</taxon>
        <taxon>Actinomycetes</taxon>
        <taxon>Frankiales</taxon>
        <taxon>Frankiaceae</taxon>
        <taxon>Parafrankia</taxon>
    </lineage>
</organism>
<dbReference type="Proteomes" id="UP000179769">
    <property type="component" value="Unassembled WGS sequence"/>
</dbReference>
<dbReference type="InterPro" id="IPR045431">
    <property type="entry name" value="EAD2"/>
</dbReference>
<dbReference type="EMBL" id="MAXA01000263">
    <property type="protein sequence ID" value="OHV20473.1"/>
    <property type="molecule type" value="Genomic_DNA"/>
</dbReference>
<evidence type="ECO:0000313" key="5">
    <source>
        <dbReference type="Proteomes" id="UP000179769"/>
    </source>
</evidence>
<dbReference type="RefSeq" id="WP_071066719.1">
    <property type="nucleotide sequence ID" value="NZ_JBFLUH010000016.1"/>
</dbReference>
<evidence type="ECO:0000256" key="1">
    <source>
        <dbReference type="SAM" id="MobiDB-lite"/>
    </source>
</evidence>
<dbReference type="InterPro" id="IPR045430">
    <property type="entry name" value="EAD1"/>
</dbReference>
<dbReference type="Pfam" id="PF19955">
    <property type="entry name" value="EAD1"/>
    <property type="match status" value="1"/>
</dbReference>
<dbReference type="AlphaFoldDB" id="A0A1S1PBZ1"/>
<keyword evidence="5" id="KW-1185">Reference proteome</keyword>
<feature type="region of interest" description="Disordered" evidence="1">
    <location>
        <begin position="115"/>
        <end position="148"/>
    </location>
</feature>
<protein>
    <submittedName>
        <fullName evidence="4">Uncharacterized protein</fullName>
    </submittedName>
</protein>
<comment type="caution">
    <text evidence="4">The sequence shown here is derived from an EMBL/GenBank/DDBJ whole genome shotgun (WGS) entry which is preliminary data.</text>
</comment>
<sequence length="232" mass="24682">MPDGAGSTAGPCGQSCVEIEQGIVDLLDLAPTLAAETSRRLLVSRTERRLGVQLQVPDAPYRRQWFIGFVDACCAHPKGPRALAQALCVLEPASVTARSVQNLVDCWETARSAAGPTAGNGHGSPARAPSHHAEALAGGDLTPGRDDEALTGQECAALAAAFHTAVAQRQVLTDAGLPIDKQPNPDGLTSEEFWREVSRLLADGILTDGRRRVLAEAHRRFPGNRFLRNGRP</sequence>
<reference evidence="5" key="1">
    <citation type="submission" date="2016-07" db="EMBL/GenBank/DDBJ databases">
        <title>Frankia sp. NRRL B-16219 Genome sequencing.</title>
        <authorList>
            <person name="Ghodhbane-Gtari F."/>
            <person name="Swanson E."/>
            <person name="Gueddou A."/>
            <person name="Louati M."/>
            <person name="Nouioui I."/>
            <person name="Hezbri K."/>
            <person name="Abebe-Akele F."/>
            <person name="Simpson S."/>
            <person name="Morris K."/>
            <person name="Thomas K."/>
            <person name="Gtari M."/>
            <person name="Tisa L.S."/>
        </authorList>
    </citation>
    <scope>NUCLEOTIDE SEQUENCE [LARGE SCALE GENOMIC DNA]</scope>
    <source>
        <strain evidence="5">NRRL B-16219</strain>
    </source>
</reference>
<proteinExistence type="predicted"/>
<evidence type="ECO:0000259" key="3">
    <source>
        <dbReference type="Pfam" id="PF19956"/>
    </source>
</evidence>
<dbReference type="Pfam" id="PF19956">
    <property type="entry name" value="EAD2"/>
    <property type="match status" value="1"/>
</dbReference>
<evidence type="ECO:0000259" key="2">
    <source>
        <dbReference type="Pfam" id="PF19955"/>
    </source>
</evidence>
<dbReference type="OrthoDB" id="3217856at2"/>
<name>A0A1S1PBZ1_9ACTN</name>
<evidence type="ECO:0000313" key="4">
    <source>
        <dbReference type="EMBL" id="OHV20473.1"/>
    </source>
</evidence>